<reference evidence="4 5" key="1">
    <citation type="submission" date="2007-11" db="EMBL/GenBank/DDBJ databases">
        <authorList>
            <person name="Wagner-Dobler I."/>
            <person name="Ferriera S."/>
            <person name="Johnson J."/>
            <person name="Kravitz S."/>
            <person name="Beeson K."/>
            <person name="Sutton G."/>
            <person name="Rogers Y.-H."/>
            <person name="Friedman R."/>
            <person name="Frazier M."/>
            <person name="Venter J.C."/>
        </authorList>
    </citation>
    <scope>NUCLEOTIDE SEQUENCE [LARGE SCALE GENOMIC DNA]</scope>
    <source>
        <strain evidence="4 5">HEL-45</strain>
    </source>
</reference>
<evidence type="ECO:0000259" key="3">
    <source>
        <dbReference type="PROSITE" id="PS50110"/>
    </source>
</evidence>
<dbReference type="Pfam" id="PF00072">
    <property type="entry name" value="Response_reg"/>
    <property type="match status" value="1"/>
</dbReference>
<evidence type="ECO:0000313" key="5">
    <source>
        <dbReference type="Proteomes" id="UP000003257"/>
    </source>
</evidence>
<evidence type="ECO:0000256" key="1">
    <source>
        <dbReference type="ARBA" id="ARBA00022553"/>
    </source>
</evidence>
<dbReference type="CDD" id="cd00156">
    <property type="entry name" value="REC"/>
    <property type="match status" value="1"/>
</dbReference>
<dbReference type="Gene3D" id="3.40.50.2300">
    <property type="match status" value="1"/>
</dbReference>
<dbReference type="PANTHER" id="PTHR44591">
    <property type="entry name" value="STRESS RESPONSE REGULATOR PROTEIN 1"/>
    <property type="match status" value="1"/>
</dbReference>
<gene>
    <name evidence="4" type="ORF">OIHEL45_03980</name>
</gene>
<feature type="domain" description="Response regulatory" evidence="3">
    <location>
        <begin position="30"/>
        <end position="143"/>
    </location>
</feature>
<name>A0ABM9X916_9RHOB</name>
<feature type="modified residue" description="4-aspartylphosphate" evidence="2">
    <location>
        <position position="79"/>
    </location>
</feature>
<dbReference type="InterPro" id="IPR001789">
    <property type="entry name" value="Sig_transdc_resp-reg_receiver"/>
</dbReference>
<proteinExistence type="predicted"/>
<keyword evidence="5" id="KW-1185">Reference proteome</keyword>
<dbReference type="EMBL" id="ABID01000001">
    <property type="protein sequence ID" value="EDQ05940.1"/>
    <property type="molecule type" value="Genomic_DNA"/>
</dbReference>
<organism evidence="4 5">
    <name type="scientific">Sulfitobacter indolifex HEL-45</name>
    <dbReference type="NCBI Taxonomy" id="391624"/>
    <lineage>
        <taxon>Bacteria</taxon>
        <taxon>Pseudomonadati</taxon>
        <taxon>Pseudomonadota</taxon>
        <taxon>Alphaproteobacteria</taxon>
        <taxon>Rhodobacterales</taxon>
        <taxon>Roseobacteraceae</taxon>
        <taxon>Sulfitobacter</taxon>
    </lineage>
</organism>
<evidence type="ECO:0000256" key="2">
    <source>
        <dbReference type="PROSITE-ProRule" id="PRU00169"/>
    </source>
</evidence>
<dbReference type="Proteomes" id="UP000003257">
    <property type="component" value="Unassembled WGS sequence"/>
</dbReference>
<protein>
    <submittedName>
        <fullName evidence="4">Response regulator, putative</fullName>
    </submittedName>
</protein>
<dbReference type="InterPro" id="IPR011006">
    <property type="entry name" value="CheY-like_superfamily"/>
</dbReference>
<comment type="caution">
    <text evidence="4">The sequence shown here is derived from an EMBL/GenBank/DDBJ whole genome shotgun (WGS) entry which is preliminary data.</text>
</comment>
<dbReference type="InterPro" id="IPR050595">
    <property type="entry name" value="Bact_response_regulator"/>
</dbReference>
<dbReference type="PROSITE" id="PS50110">
    <property type="entry name" value="RESPONSE_REGULATORY"/>
    <property type="match status" value="1"/>
</dbReference>
<dbReference type="SUPFAM" id="SSF52172">
    <property type="entry name" value="CheY-like"/>
    <property type="match status" value="1"/>
</dbReference>
<keyword evidence="1 2" id="KW-0597">Phosphoprotein</keyword>
<evidence type="ECO:0000313" key="4">
    <source>
        <dbReference type="EMBL" id="EDQ05940.1"/>
    </source>
</evidence>
<dbReference type="SMART" id="SM00448">
    <property type="entry name" value="REC"/>
    <property type="match status" value="1"/>
</dbReference>
<accession>A0ABM9X916</accession>
<sequence length="245" mass="26361">MLLEAIMDDTDPFAKTTLAPTAERPLLGLTVLVVEDSRFACEAMRLLCLRSGARIRRADSLRSARRHLQVYRPSVALVDLGLPDGSGLDLIAELTQSIPRVETIIAISGDSHMEPDARAAGVDGFIAKPITSLSSFQQAILKTLPEERRPVGLRVLPDEDVTPDQIGFQDDIAHIAGVLGGEPDELTLDYVAQFLCGVARSANDLRLEEAARALAHKRALGKPAGPEAATIAGMIQIRLSEKIAI</sequence>
<dbReference type="PANTHER" id="PTHR44591:SF3">
    <property type="entry name" value="RESPONSE REGULATORY DOMAIN-CONTAINING PROTEIN"/>
    <property type="match status" value="1"/>
</dbReference>